<dbReference type="AlphaFoldDB" id="A0AAN6U2W8"/>
<proteinExistence type="predicted"/>
<sequence>MPATLPRLGPLPLSASGIQFSSDLLSSLSSGVFRACSITTQNDLGDGGPQAAHEAADDLHKTVSQAVGFFCTWLAFGPARTVAHWILVFFLGLWAGQFIVIGFGLAVAWLEKRTPSWAMVAAVRTGQRTAQSLMVLGPHIHKEYDPVRVRQYLVSGSYLAWLHLVLVSAERMGERWEATYPPRQWEAAVQEAYEYEKLDYTRRQIRLLRIPRQRLFCGHLRCTLVTGLVWVDAICVNQSDAEEKSQQLPLMQDIYSKAKKVVVWPGDDIDPNMVVCTIELVISVSVNFEAPEEEIREFFDDEWDGRAWRAMTKLFENPYFARMWAIQEVDRGANVEIHHGGRSLPWDSFSLVALQCIQARRRAMLYGPKPASLALKSRASDPRDKVFALSGLLDEKNFLPASLLDYSKPAAEVFLETSIILLEQERDPFALLGLAVIDKIHKHIAAAVGSSATEVTTNRVQIAWERSRWYLEAEKLLQFQESPYPYTGQHLREAFWRTVVVDRSNAHDPLLLTLKTAAKSAANSA</sequence>
<feature type="domain" description="Heterokaryon incompatibility" evidence="2">
    <location>
        <begin position="224"/>
        <end position="328"/>
    </location>
</feature>
<dbReference type="InterPro" id="IPR010730">
    <property type="entry name" value="HET"/>
</dbReference>
<reference evidence="3" key="1">
    <citation type="journal article" date="2023" name="Mol. Phylogenet. Evol.">
        <title>Genome-scale phylogeny and comparative genomics of the fungal order Sordariales.</title>
        <authorList>
            <person name="Hensen N."/>
            <person name="Bonometti L."/>
            <person name="Westerberg I."/>
            <person name="Brannstrom I.O."/>
            <person name="Guillou S."/>
            <person name="Cros-Aarteil S."/>
            <person name="Calhoun S."/>
            <person name="Haridas S."/>
            <person name="Kuo A."/>
            <person name="Mondo S."/>
            <person name="Pangilinan J."/>
            <person name="Riley R."/>
            <person name="LaButti K."/>
            <person name="Andreopoulos B."/>
            <person name="Lipzen A."/>
            <person name="Chen C."/>
            <person name="Yan M."/>
            <person name="Daum C."/>
            <person name="Ng V."/>
            <person name="Clum A."/>
            <person name="Steindorff A."/>
            <person name="Ohm R.A."/>
            <person name="Martin F."/>
            <person name="Silar P."/>
            <person name="Natvig D.O."/>
            <person name="Lalanne C."/>
            <person name="Gautier V."/>
            <person name="Ament-Velasquez S.L."/>
            <person name="Kruys A."/>
            <person name="Hutchinson M.I."/>
            <person name="Powell A.J."/>
            <person name="Barry K."/>
            <person name="Miller A.N."/>
            <person name="Grigoriev I.V."/>
            <person name="Debuchy R."/>
            <person name="Gladieux P."/>
            <person name="Hiltunen Thoren M."/>
            <person name="Johannesson H."/>
        </authorList>
    </citation>
    <scope>NUCLEOTIDE SEQUENCE</scope>
    <source>
        <strain evidence="3">CBS 731.68</strain>
    </source>
</reference>
<dbReference type="EMBL" id="MU853225">
    <property type="protein sequence ID" value="KAK4125477.1"/>
    <property type="molecule type" value="Genomic_DNA"/>
</dbReference>
<keyword evidence="1" id="KW-0812">Transmembrane</keyword>
<dbReference type="Proteomes" id="UP001302602">
    <property type="component" value="Unassembled WGS sequence"/>
</dbReference>
<keyword evidence="4" id="KW-1185">Reference proteome</keyword>
<dbReference type="InterPro" id="IPR052895">
    <property type="entry name" value="HetReg/Transcr_Mod"/>
</dbReference>
<accession>A0AAN6U2W8</accession>
<keyword evidence="1" id="KW-1133">Transmembrane helix</keyword>
<dbReference type="Pfam" id="PF06985">
    <property type="entry name" value="HET"/>
    <property type="match status" value="1"/>
</dbReference>
<dbReference type="RefSeq" id="XP_062649248.1">
    <property type="nucleotide sequence ID" value="XM_062796085.1"/>
</dbReference>
<organism evidence="3 4">
    <name type="scientific">Parathielavia appendiculata</name>
    <dbReference type="NCBI Taxonomy" id="2587402"/>
    <lineage>
        <taxon>Eukaryota</taxon>
        <taxon>Fungi</taxon>
        <taxon>Dikarya</taxon>
        <taxon>Ascomycota</taxon>
        <taxon>Pezizomycotina</taxon>
        <taxon>Sordariomycetes</taxon>
        <taxon>Sordariomycetidae</taxon>
        <taxon>Sordariales</taxon>
        <taxon>Chaetomiaceae</taxon>
        <taxon>Parathielavia</taxon>
    </lineage>
</organism>
<dbReference type="GeneID" id="87832853"/>
<protein>
    <recommendedName>
        <fullName evidence="2">Heterokaryon incompatibility domain-containing protein</fullName>
    </recommendedName>
</protein>
<reference evidence="3" key="2">
    <citation type="submission" date="2023-05" db="EMBL/GenBank/DDBJ databases">
        <authorList>
            <consortium name="Lawrence Berkeley National Laboratory"/>
            <person name="Steindorff A."/>
            <person name="Hensen N."/>
            <person name="Bonometti L."/>
            <person name="Westerberg I."/>
            <person name="Brannstrom I.O."/>
            <person name="Guillou S."/>
            <person name="Cros-Aarteil S."/>
            <person name="Calhoun S."/>
            <person name="Haridas S."/>
            <person name="Kuo A."/>
            <person name="Mondo S."/>
            <person name="Pangilinan J."/>
            <person name="Riley R."/>
            <person name="Labutti K."/>
            <person name="Andreopoulos B."/>
            <person name="Lipzen A."/>
            <person name="Chen C."/>
            <person name="Yanf M."/>
            <person name="Daum C."/>
            <person name="Ng V."/>
            <person name="Clum A."/>
            <person name="Ohm R."/>
            <person name="Martin F."/>
            <person name="Silar P."/>
            <person name="Natvig D."/>
            <person name="Lalanne C."/>
            <person name="Gautier V."/>
            <person name="Ament-Velasquez S.L."/>
            <person name="Kruys A."/>
            <person name="Hutchinson M.I."/>
            <person name="Powell A.J."/>
            <person name="Barry K."/>
            <person name="Miller A.N."/>
            <person name="Grigoriev I.V."/>
            <person name="Debuchy R."/>
            <person name="Gladieux P."/>
            <person name="Thoren M.H."/>
            <person name="Johannesson H."/>
        </authorList>
    </citation>
    <scope>NUCLEOTIDE SEQUENCE</scope>
    <source>
        <strain evidence="3">CBS 731.68</strain>
    </source>
</reference>
<evidence type="ECO:0000256" key="1">
    <source>
        <dbReference type="SAM" id="Phobius"/>
    </source>
</evidence>
<gene>
    <name evidence="3" type="ORF">N657DRAFT_678594</name>
</gene>
<keyword evidence="1" id="KW-0472">Membrane</keyword>
<evidence type="ECO:0000313" key="4">
    <source>
        <dbReference type="Proteomes" id="UP001302602"/>
    </source>
</evidence>
<evidence type="ECO:0000313" key="3">
    <source>
        <dbReference type="EMBL" id="KAK4125477.1"/>
    </source>
</evidence>
<dbReference type="PANTHER" id="PTHR24148">
    <property type="entry name" value="ANKYRIN REPEAT DOMAIN-CONTAINING PROTEIN 39 HOMOLOG-RELATED"/>
    <property type="match status" value="1"/>
</dbReference>
<dbReference type="PANTHER" id="PTHR24148:SF73">
    <property type="entry name" value="HET DOMAIN PROTEIN (AFU_ORTHOLOGUE AFUA_8G01020)"/>
    <property type="match status" value="1"/>
</dbReference>
<name>A0AAN6U2W8_9PEZI</name>
<evidence type="ECO:0000259" key="2">
    <source>
        <dbReference type="Pfam" id="PF06985"/>
    </source>
</evidence>
<feature type="transmembrane region" description="Helical" evidence="1">
    <location>
        <begin position="82"/>
        <end position="110"/>
    </location>
</feature>
<comment type="caution">
    <text evidence="3">The sequence shown here is derived from an EMBL/GenBank/DDBJ whole genome shotgun (WGS) entry which is preliminary data.</text>
</comment>